<accession>A0A2I1FHB8</accession>
<sequence>FKSQKDLEDTLSKAAEKGDGTKWAFQTFKEVKDQVEREWNERRSQRNFRKQAP</sequence>
<reference evidence="1 2" key="2">
    <citation type="submission" date="2017-10" db="EMBL/GenBank/DDBJ databases">
        <title>Genome analyses suggest a sexual origin of heterokaryosis in a supposedly ancient asexual fungus.</title>
        <authorList>
            <person name="Corradi N."/>
            <person name="Sedzielewska K."/>
            <person name="Noel J."/>
            <person name="Charron P."/>
            <person name="Farinelli L."/>
            <person name="Marton T."/>
            <person name="Kruger M."/>
            <person name="Pelin A."/>
            <person name="Brachmann A."/>
            <person name="Corradi N."/>
        </authorList>
    </citation>
    <scope>NUCLEOTIDE SEQUENCE [LARGE SCALE GENOMIC DNA]</scope>
    <source>
        <strain evidence="1 2">A1</strain>
    </source>
</reference>
<feature type="non-terminal residue" evidence="1">
    <location>
        <position position="53"/>
    </location>
</feature>
<organism evidence="1 2">
    <name type="scientific">Rhizophagus irregularis</name>
    <dbReference type="NCBI Taxonomy" id="588596"/>
    <lineage>
        <taxon>Eukaryota</taxon>
        <taxon>Fungi</taxon>
        <taxon>Fungi incertae sedis</taxon>
        <taxon>Mucoromycota</taxon>
        <taxon>Glomeromycotina</taxon>
        <taxon>Glomeromycetes</taxon>
        <taxon>Glomerales</taxon>
        <taxon>Glomeraceae</taxon>
        <taxon>Rhizophagus</taxon>
    </lineage>
</organism>
<name>A0A2I1FHB8_9GLOM</name>
<evidence type="ECO:0000313" key="2">
    <source>
        <dbReference type="Proteomes" id="UP000232688"/>
    </source>
</evidence>
<feature type="non-terminal residue" evidence="1">
    <location>
        <position position="1"/>
    </location>
</feature>
<reference evidence="1 2" key="1">
    <citation type="submission" date="2017-10" db="EMBL/GenBank/DDBJ databases">
        <title>Extensive intraspecific genome diversity in a model arbuscular mycorrhizal fungus.</title>
        <authorList>
            <person name="Chen E.C.H."/>
            <person name="Morin E."/>
            <person name="Baudet D."/>
            <person name="Noel J."/>
            <person name="Ndikumana S."/>
            <person name="Charron P."/>
            <person name="St-Onge C."/>
            <person name="Giorgi J."/>
            <person name="Grigoriev I.V."/>
            <person name="Roux C."/>
            <person name="Martin F.M."/>
            <person name="Corradi N."/>
        </authorList>
    </citation>
    <scope>NUCLEOTIDE SEQUENCE [LARGE SCALE GENOMIC DNA]</scope>
    <source>
        <strain evidence="1 2">A1</strain>
    </source>
</reference>
<gene>
    <name evidence="1" type="ORF">RhiirA1_423431</name>
</gene>
<comment type="caution">
    <text evidence="1">The sequence shown here is derived from an EMBL/GenBank/DDBJ whole genome shotgun (WGS) entry which is preliminary data.</text>
</comment>
<dbReference type="VEuPathDB" id="FungiDB:RhiirA1_423431"/>
<dbReference type="Proteomes" id="UP000232688">
    <property type="component" value="Unassembled WGS sequence"/>
</dbReference>
<protein>
    <submittedName>
        <fullName evidence="1">Uncharacterized protein</fullName>
    </submittedName>
</protein>
<proteinExistence type="predicted"/>
<dbReference type="EMBL" id="LLXH01000810">
    <property type="protein sequence ID" value="PKC62812.1"/>
    <property type="molecule type" value="Genomic_DNA"/>
</dbReference>
<dbReference type="OrthoDB" id="10547671at2759"/>
<evidence type="ECO:0000313" key="1">
    <source>
        <dbReference type="EMBL" id="PKC62812.1"/>
    </source>
</evidence>
<dbReference type="AlphaFoldDB" id="A0A2I1FHB8"/>